<dbReference type="PANTHER" id="PTHR47969">
    <property type="entry name" value="CHROMOSOME-ASSOCIATED KINESIN KIF4A-RELATED"/>
    <property type="match status" value="1"/>
</dbReference>
<dbReference type="PANTHER" id="PTHR47969:SF15">
    <property type="entry name" value="CHROMOSOME-ASSOCIATED KINESIN KIF4A-RELATED"/>
    <property type="match status" value="1"/>
</dbReference>
<gene>
    <name evidence="11" type="ORF">BS47DRAFT_922302</name>
</gene>
<keyword evidence="7" id="KW-0493">Microtubule</keyword>
<evidence type="ECO:0000313" key="11">
    <source>
        <dbReference type="EMBL" id="KAF9520053.1"/>
    </source>
</evidence>
<feature type="compositionally biased region" description="Low complexity" evidence="9">
    <location>
        <begin position="272"/>
        <end position="288"/>
    </location>
</feature>
<comment type="subcellular location">
    <subcellularLocation>
        <location evidence="1">Cytoplasm</location>
    </subcellularLocation>
</comment>
<keyword evidence="4 6" id="KW-0067">ATP-binding</keyword>
<dbReference type="PROSITE" id="PS50067">
    <property type="entry name" value="KINESIN_MOTOR_2"/>
    <property type="match status" value="1"/>
</dbReference>
<keyword evidence="12" id="KW-1185">Reference proteome</keyword>
<dbReference type="InterPro" id="IPR001752">
    <property type="entry name" value="Kinesin_motor_dom"/>
</dbReference>
<evidence type="ECO:0000256" key="8">
    <source>
        <dbReference type="SAM" id="Coils"/>
    </source>
</evidence>
<dbReference type="Proteomes" id="UP000886523">
    <property type="component" value="Unassembled WGS sequence"/>
</dbReference>
<protein>
    <recommendedName>
        <fullName evidence="7">Kinesin-like protein</fullName>
    </recommendedName>
</protein>
<dbReference type="EMBL" id="MU128914">
    <property type="protein sequence ID" value="KAF9520053.1"/>
    <property type="molecule type" value="Genomic_DNA"/>
</dbReference>
<keyword evidence="2" id="KW-0963">Cytoplasm</keyword>
<proteinExistence type="inferred from homology"/>
<dbReference type="InterPro" id="IPR027640">
    <property type="entry name" value="Kinesin-like_fam"/>
</dbReference>
<dbReference type="GO" id="GO:0005874">
    <property type="term" value="C:microtubule"/>
    <property type="evidence" value="ECO:0007669"/>
    <property type="project" value="UniProtKB-KW"/>
</dbReference>
<dbReference type="GO" id="GO:0007018">
    <property type="term" value="P:microtubule-based movement"/>
    <property type="evidence" value="ECO:0007669"/>
    <property type="project" value="InterPro"/>
</dbReference>
<dbReference type="GO" id="GO:0008017">
    <property type="term" value="F:microtubule binding"/>
    <property type="evidence" value="ECO:0007669"/>
    <property type="project" value="InterPro"/>
</dbReference>
<feature type="region of interest" description="Disordered" evidence="9">
    <location>
        <begin position="834"/>
        <end position="871"/>
    </location>
</feature>
<dbReference type="PRINTS" id="PR00380">
    <property type="entry name" value="KINESINHEAVY"/>
</dbReference>
<dbReference type="GO" id="GO:0005875">
    <property type="term" value="C:microtubule associated complex"/>
    <property type="evidence" value="ECO:0007669"/>
    <property type="project" value="TreeGrafter"/>
</dbReference>
<evidence type="ECO:0000259" key="10">
    <source>
        <dbReference type="PROSITE" id="PS50067"/>
    </source>
</evidence>
<dbReference type="GO" id="GO:0005737">
    <property type="term" value="C:cytoplasm"/>
    <property type="evidence" value="ECO:0007669"/>
    <property type="project" value="UniProtKB-SubCell"/>
</dbReference>
<comment type="similarity">
    <text evidence="6 7">Belongs to the TRAFAC class myosin-kinesin ATPase superfamily. Kinesin family.</text>
</comment>
<keyword evidence="6 7" id="KW-0505">Motor protein</keyword>
<comment type="caution">
    <text evidence="11">The sequence shown here is derived from an EMBL/GenBank/DDBJ whole genome shotgun (WGS) entry which is preliminary data.</text>
</comment>
<sequence>MAPTVSNASSSPSNATSVQVAVRIRPPTTHDAASIPSRFQRTVIHASSPTNVTVDNVSSAPPGTAGAVVPPPAPSAASSAKKSIFAFDQVHAPETTQFELYNTTASPLVSRFIEGFNCTILAYGQTSSGKTYSMTGIDLDANPSDPTNGMGIIPRAVSTIFSNANDLKRTRGSTWHWSIKASFIEIYNEDLIDLLAVEEAGGARRDVQIREDKDGNIIWGGLREIPVRSAADVMALLIRGTALRRTNETDMNAQSSRSHAIFSITLTQKKFSGSSSPPRTGRSSPMPSNGSPSRLIRPGSMHAGSPATRVSSPTFGRSPTPSFAAAMSRANGNNMRPASSLGMRPRSPEVEDGKGDWTTVVSKFHFVDLAGSERLKRTAAAGDRIKEGISINGGLLALGNVISALGDPSRARTLGHGTPIHVPYRDSKLTRLLQDSLGGNAHTLMIACVSPAEWNLGETINTLKYANRARNIKNRAEIREKEDGWDDLEWLQSMVTKLRKELKALKEGGVSSPPTDIAEEEAPNHGSNMAPERAGGKVLKQYGELQSMYRELRKEYVERNEELARLRRELEDRTAPSAPGGGARYEEIVGPVIEEYEKTITAMEAELKLSRTALEHTNEMYAEQENELLVYKERNANADGYIEALRSRVSKLLEREASTESYIRDLEAKLKAFAESSTSTDDSVADLRKEILRHKEAEASSSTYIAALEHRLTRSDTDMSELHAQIEKLEIDLEQKNEALDTLQGRLDVFLREQDDTRNWKKTLDEREKRVQELELKMQEWEQVRRETSEERERLGDVVQGVTKARRSLEVEGTKKSSTFPPRSALAIRPRLPHRLVQQSLSRTRQNGAGKTTSSWSSRRLIRTPSQSWNL</sequence>
<feature type="region of interest" description="Disordered" evidence="9">
    <location>
        <begin position="506"/>
        <end position="535"/>
    </location>
</feature>
<dbReference type="AlphaFoldDB" id="A0A9P6B975"/>
<feature type="domain" description="Kinesin motor" evidence="10">
    <location>
        <begin position="17"/>
        <end position="472"/>
    </location>
</feature>
<feature type="compositionally biased region" description="Polar residues" evidence="9">
    <location>
        <begin position="308"/>
        <end position="321"/>
    </location>
</feature>
<evidence type="ECO:0000256" key="2">
    <source>
        <dbReference type="ARBA" id="ARBA00022490"/>
    </source>
</evidence>
<evidence type="ECO:0000256" key="7">
    <source>
        <dbReference type="RuleBase" id="RU000394"/>
    </source>
</evidence>
<name>A0A9P6B975_9AGAM</name>
<evidence type="ECO:0000313" key="12">
    <source>
        <dbReference type="Proteomes" id="UP000886523"/>
    </source>
</evidence>
<reference evidence="11" key="1">
    <citation type="journal article" date="2020" name="Nat. Commun.">
        <title>Large-scale genome sequencing of mycorrhizal fungi provides insights into the early evolution of symbiotic traits.</title>
        <authorList>
            <person name="Miyauchi S."/>
            <person name="Kiss E."/>
            <person name="Kuo A."/>
            <person name="Drula E."/>
            <person name="Kohler A."/>
            <person name="Sanchez-Garcia M."/>
            <person name="Morin E."/>
            <person name="Andreopoulos B."/>
            <person name="Barry K.W."/>
            <person name="Bonito G."/>
            <person name="Buee M."/>
            <person name="Carver A."/>
            <person name="Chen C."/>
            <person name="Cichocki N."/>
            <person name="Clum A."/>
            <person name="Culley D."/>
            <person name="Crous P.W."/>
            <person name="Fauchery L."/>
            <person name="Girlanda M."/>
            <person name="Hayes R.D."/>
            <person name="Keri Z."/>
            <person name="LaButti K."/>
            <person name="Lipzen A."/>
            <person name="Lombard V."/>
            <person name="Magnuson J."/>
            <person name="Maillard F."/>
            <person name="Murat C."/>
            <person name="Nolan M."/>
            <person name="Ohm R.A."/>
            <person name="Pangilinan J."/>
            <person name="Pereira M.F."/>
            <person name="Perotto S."/>
            <person name="Peter M."/>
            <person name="Pfister S."/>
            <person name="Riley R."/>
            <person name="Sitrit Y."/>
            <person name="Stielow J.B."/>
            <person name="Szollosi G."/>
            <person name="Zifcakova L."/>
            <person name="Stursova M."/>
            <person name="Spatafora J.W."/>
            <person name="Tedersoo L."/>
            <person name="Vaario L.M."/>
            <person name="Yamada A."/>
            <person name="Yan M."/>
            <person name="Wang P."/>
            <person name="Xu J."/>
            <person name="Bruns T."/>
            <person name="Baldrian P."/>
            <person name="Vilgalys R."/>
            <person name="Dunand C."/>
            <person name="Henrissat B."/>
            <person name="Grigoriev I.V."/>
            <person name="Hibbett D."/>
            <person name="Nagy L.G."/>
            <person name="Martin F.M."/>
        </authorList>
    </citation>
    <scope>NUCLEOTIDE SEQUENCE</scope>
    <source>
        <strain evidence="11">UP504</strain>
    </source>
</reference>
<dbReference type="SUPFAM" id="SSF52540">
    <property type="entry name" value="P-loop containing nucleoside triphosphate hydrolases"/>
    <property type="match status" value="1"/>
</dbReference>
<dbReference type="SMART" id="SM00129">
    <property type="entry name" value="KISc"/>
    <property type="match status" value="1"/>
</dbReference>
<feature type="region of interest" description="Disordered" evidence="9">
    <location>
        <begin position="267"/>
        <end position="354"/>
    </location>
</feature>
<dbReference type="Gene3D" id="3.40.850.10">
    <property type="entry name" value="Kinesin motor domain"/>
    <property type="match status" value="1"/>
</dbReference>
<evidence type="ECO:0000256" key="1">
    <source>
        <dbReference type="ARBA" id="ARBA00004496"/>
    </source>
</evidence>
<dbReference type="GO" id="GO:0003777">
    <property type="term" value="F:microtubule motor activity"/>
    <property type="evidence" value="ECO:0007669"/>
    <property type="project" value="InterPro"/>
</dbReference>
<dbReference type="InterPro" id="IPR019821">
    <property type="entry name" value="Kinesin_motor_CS"/>
</dbReference>
<feature type="compositionally biased region" description="Polar residues" evidence="9">
    <location>
        <begin position="837"/>
        <end position="871"/>
    </location>
</feature>
<evidence type="ECO:0000256" key="9">
    <source>
        <dbReference type="SAM" id="MobiDB-lite"/>
    </source>
</evidence>
<organism evidence="11 12">
    <name type="scientific">Hydnum rufescens UP504</name>
    <dbReference type="NCBI Taxonomy" id="1448309"/>
    <lineage>
        <taxon>Eukaryota</taxon>
        <taxon>Fungi</taxon>
        <taxon>Dikarya</taxon>
        <taxon>Basidiomycota</taxon>
        <taxon>Agaricomycotina</taxon>
        <taxon>Agaricomycetes</taxon>
        <taxon>Cantharellales</taxon>
        <taxon>Hydnaceae</taxon>
        <taxon>Hydnum</taxon>
    </lineage>
</organism>
<feature type="coiled-coil region" evidence="8">
    <location>
        <begin position="719"/>
        <end position="791"/>
    </location>
</feature>
<keyword evidence="3 6" id="KW-0547">Nucleotide-binding</keyword>
<dbReference type="Pfam" id="PF00225">
    <property type="entry name" value="Kinesin"/>
    <property type="match status" value="2"/>
</dbReference>
<dbReference type="GO" id="GO:0007052">
    <property type="term" value="P:mitotic spindle organization"/>
    <property type="evidence" value="ECO:0007669"/>
    <property type="project" value="TreeGrafter"/>
</dbReference>
<keyword evidence="5 8" id="KW-0175">Coiled coil</keyword>
<evidence type="ECO:0000256" key="4">
    <source>
        <dbReference type="ARBA" id="ARBA00022840"/>
    </source>
</evidence>
<dbReference type="InterPro" id="IPR027417">
    <property type="entry name" value="P-loop_NTPase"/>
</dbReference>
<dbReference type="InterPro" id="IPR036961">
    <property type="entry name" value="Kinesin_motor_dom_sf"/>
</dbReference>
<evidence type="ECO:0000256" key="3">
    <source>
        <dbReference type="ARBA" id="ARBA00022741"/>
    </source>
</evidence>
<accession>A0A9P6B975</accession>
<feature type="binding site" evidence="6">
    <location>
        <begin position="124"/>
        <end position="131"/>
    </location>
    <ligand>
        <name>ATP</name>
        <dbReference type="ChEBI" id="CHEBI:30616"/>
    </ligand>
</feature>
<dbReference type="GO" id="GO:0051231">
    <property type="term" value="P:spindle elongation"/>
    <property type="evidence" value="ECO:0007669"/>
    <property type="project" value="TreeGrafter"/>
</dbReference>
<evidence type="ECO:0000256" key="5">
    <source>
        <dbReference type="ARBA" id="ARBA00023054"/>
    </source>
</evidence>
<dbReference type="OrthoDB" id="3176171at2759"/>
<evidence type="ECO:0000256" key="6">
    <source>
        <dbReference type="PROSITE-ProRule" id="PRU00283"/>
    </source>
</evidence>
<feature type="coiled-coil region" evidence="8">
    <location>
        <begin position="542"/>
        <end position="634"/>
    </location>
</feature>
<dbReference type="PROSITE" id="PS00411">
    <property type="entry name" value="KINESIN_MOTOR_1"/>
    <property type="match status" value="1"/>
</dbReference>
<dbReference type="GO" id="GO:0005524">
    <property type="term" value="F:ATP binding"/>
    <property type="evidence" value="ECO:0007669"/>
    <property type="project" value="UniProtKB-UniRule"/>
</dbReference>